<comment type="catalytic activity">
    <reaction evidence="6">
        <text>2 R'C(R)SH + O2 = R'C(R)S-S(R)CR' + H2O2</text>
        <dbReference type="Rhea" id="RHEA:17357"/>
        <dbReference type="ChEBI" id="CHEBI:15379"/>
        <dbReference type="ChEBI" id="CHEBI:16240"/>
        <dbReference type="ChEBI" id="CHEBI:16520"/>
        <dbReference type="ChEBI" id="CHEBI:17412"/>
        <dbReference type="EC" id="1.8.3.2"/>
    </reaction>
</comment>
<dbReference type="InterPro" id="IPR039799">
    <property type="entry name" value="ALR/ERV"/>
</dbReference>
<dbReference type="STRING" id="2025994.A0A2T3ADA1"/>
<dbReference type="InParanoid" id="A0A2T3ADA1"/>
<dbReference type="AlphaFoldDB" id="A0A2T3ADA1"/>
<keyword evidence="3 6" id="KW-0274">FAD</keyword>
<reference evidence="8 9" key="1">
    <citation type="journal article" date="2018" name="Mycol. Prog.">
        <title>Coniella lustricola, a new species from submerged detritus.</title>
        <authorList>
            <person name="Raudabaugh D.B."/>
            <person name="Iturriaga T."/>
            <person name="Carver A."/>
            <person name="Mondo S."/>
            <person name="Pangilinan J."/>
            <person name="Lipzen A."/>
            <person name="He G."/>
            <person name="Amirebrahimi M."/>
            <person name="Grigoriev I.V."/>
            <person name="Miller A.N."/>
        </authorList>
    </citation>
    <scope>NUCLEOTIDE SEQUENCE [LARGE SCALE GENOMIC DNA]</scope>
    <source>
        <strain evidence="8 9">B22-T-1</strain>
    </source>
</reference>
<evidence type="ECO:0000256" key="3">
    <source>
        <dbReference type="ARBA" id="ARBA00022827"/>
    </source>
</evidence>
<dbReference type="PANTHER" id="PTHR12645:SF1">
    <property type="entry name" value="FAD-LINKED SULFHYDRYL OXIDASE ERV2"/>
    <property type="match status" value="1"/>
</dbReference>
<evidence type="ECO:0000313" key="8">
    <source>
        <dbReference type="EMBL" id="PSR92291.1"/>
    </source>
</evidence>
<proteinExistence type="predicted"/>
<dbReference type="PANTHER" id="PTHR12645">
    <property type="entry name" value="ALR/ERV"/>
    <property type="match status" value="1"/>
</dbReference>
<keyword evidence="5" id="KW-1015">Disulfide bond</keyword>
<sequence>MARRQHLSLILVFGIVAFFSLTWFMHSSSSASSPGAAFDYESAAQKGSLTPMAAVDFGGLDAVLTGGSIAPKLGNETLRAELGHATWKFLHTMMARYPEEPTEEDQVALKTFITLFSRLYPCGECAEHFRQLLAKYPPQVSSRNAAAGWLCFAHNIVNQRLKKPTFDCNKIGDFYDCGCAEDPGKAKPKTLESELKD</sequence>
<protein>
    <recommendedName>
        <fullName evidence="6">Sulfhydryl oxidase</fullName>
        <ecNumber evidence="6">1.8.3.2</ecNumber>
    </recommendedName>
</protein>
<organism evidence="8 9">
    <name type="scientific">Coniella lustricola</name>
    <dbReference type="NCBI Taxonomy" id="2025994"/>
    <lineage>
        <taxon>Eukaryota</taxon>
        <taxon>Fungi</taxon>
        <taxon>Dikarya</taxon>
        <taxon>Ascomycota</taxon>
        <taxon>Pezizomycotina</taxon>
        <taxon>Sordariomycetes</taxon>
        <taxon>Sordariomycetidae</taxon>
        <taxon>Diaporthales</taxon>
        <taxon>Schizoparmaceae</taxon>
        <taxon>Coniella</taxon>
    </lineage>
</organism>
<evidence type="ECO:0000259" key="7">
    <source>
        <dbReference type="PROSITE" id="PS51324"/>
    </source>
</evidence>
<accession>A0A2T3ADA1</accession>
<dbReference type="InterPro" id="IPR017905">
    <property type="entry name" value="ERV/ALR_sulphydryl_oxidase"/>
</dbReference>
<dbReference type="SUPFAM" id="SSF69000">
    <property type="entry name" value="FAD-dependent thiol oxidase"/>
    <property type="match status" value="1"/>
</dbReference>
<dbReference type="PROSITE" id="PS51324">
    <property type="entry name" value="ERV_ALR"/>
    <property type="match status" value="1"/>
</dbReference>
<dbReference type="FunCoup" id="A0A2T3ADA1">
    <property type="interactions" value="10"/>
</dbReference>
<dbReference type="Pfam" id="PF04777">
    <property type="entry name" value="Evr1_Alr"/>
    <property type="match status" value="1"/>
</dbReference>
<dbReference type="GO" id="GO:0005739">
    <property type="term" value="C:mitochondrion"/>
    <property type="evidence" value="ECO:0007669"/>
    <property type="project" value="TreeGrafter"/>
</dbReference>
<keyword evidence="9" id="KW-1185">Reference proteome</keyword>
<dbReference type="Proteomes" id="UP000241462">
    <property type="component" value="Unassembled WGS sequence"/>
</dbReference>
<dbReference type="InterPro" id="IPR036774">
    <property type="entry name" value="ERV/ALR_sulphydryl_oxid_sf"/>
</dbReference>
<evidence type="ECO:0000256" key="5">
    <source>
        <dbReference type="ARBA" id="ARBA00023157"/>
    </source>
</evidence>
<name>A0A2T3ADA1_9PEZI</name>
<keyword evidence="4 6" id="KW-0560">Oxidoreductase</keyword>
<evidence type="ECO:0000256" key="1">
    <source>
        <dbReference type="ARBA" id="ARBA00001974"/>
    </source>
</evidence>
<dbReference type="FunFam" id="1.20.120.310:FF:000002">
    <property type="entry name" value="Sulfhydryl oxidase"/>
    <property type="match status" value="1"/>
</dbReference>
<evidence type="ECO:0000256" key="2">
    <source>
        <dbReference type="ARBA" id="ARBA00022630"/>
    </source>
</evidence>
<dbReference type="OrthoDB" id="59470at2759"/>
<evidence type="ECO:0000256" key="6">
    <source>
        <dbReference type="RuleBase" id="RU371123"/>
    </source>
</evidence>
<dbReference type="Gene3D" id="1.20.120.310">
    <property type="entry name" value="ERV/ALR sulfhydryl oxidase domain"/>
    <property type="match status" value="1"/>
</dbReference>
<gene>
    <name evidence="8" type="ORF">BD289DRAFT_364797</name>
</gene>
<evidence type="ECO:0000256" key="4">
    <source>
        <dbReference type="ARBA" id="ARBA00023002"/>
    </source>
</evidence>
<dbReference type="GO" id="GO:0016971">
    <property type="term" value="F:flavin-dependent sulfhydryl oxidase activity"/>
    <property type="evidence" value="ECO:0007669"/>
    <property type="project" value="InterPro"/>
</dbReference>
<dbReference type="GO" id="GO:0050660">
    <property type="term" value="F:flavin adenine dinucleotide binding"/>
    <property type="evidence" value="ECO:0007669"/>
    <property type="project" value="TreeGrafter"/>
</dbReference>
<dbReference type="EC" id="1.8.3.2" evidence="6"/>
<feature type="domain" description="ERV/ALR sulfhydryl oxidase" evidence="7">
    <location>
        <begin position="75"/>
        <end position="175"/>
    </location>
</feature>
<comment type="cofactor">
    <cofactor evidence="1 6">
        <name>FAD</name>
        <dbReference type="ChEBI" id="CHEBI:57692"/>
    </cofactor>
</comment>
<evidence type="ECO:0000313" key="9">
    <source>
        <dbReference type="Proteomes" id="UP000241462"/>
    </source>
</evidence>
<dbReference type="EMBL" id="KZ678408">
    <property type="protein sequence ID" value="PSR92291.1"/>
    <property type="molecule type" value="Genomic_DNA"/>
</dbReference>
<keyword evidence="2 6" id="KW-0285">Flavoprotein</keyword>